<keyword evidence="1" id="KW-0732">Signal</keyword>
<name>Q6Q4F2_AGGAC</name>
<feature type="signal peptide" evidence="1">
    <location>
        <begin position="1"/>
        <end position="18"/>
    </location>
</feature>
<dbReference type="EMBL" id="AY560112">
    <property type="protein sequence ID" value="AAS66761.1"/>
    <property type="molecule type" value="Genomic_DNA"/>
</dbReference>
<feature type="chain" id="PRO_5004278469" evidence="1">
    <location>
        <begin position="19"/>
        <end position="121"/>
    </location>
</feature>
<organism evidence="2">
    <name type="scientific">Aggregatibacter actinomycetemcomitans</name>
    <name type="common">Actinobacillus actinomycetemcomitans</name>
    <name type="synonym">Haemophilus actinomycetemcomitans</name>
    <dbReference type="NCBI Taxonomy" id="714"/>
    <lineage>
        <taxon>Bacteria</taxon>
        <taxon>Pseudomonadati</taxon>
        <taxon>Pseudomonadota</taxon>
        <taxon>Gammaproteobacteria</taxon>
        <taxon>Pasteurellales</taxon>
        <taxon>Pasteurellaceae</taxon>
        <taxon>Aggregatibacter</taxon>
    </lineage>
</organism>
<dbReference type="RefSeq" id="WP_025298048.1">
    <property type="nucleotide sequence ID" value="NZ_CP065604.1"/>
</dbReference>
<dbReference type="AlphaFoldDB" id="Q6Q4F2"/>
<protein>
    <submittedName>
        <fullName evidence="2">Matrix binding protein</fullName>
    </submittedName>
</protein>
<gene>
    <name evidence="2" type="primary">hmb</name>
</gene>
<evidence type="ECO:0000256" key="1">
    <source>
        <dbReference type="SAM" id="SignalP"/>
    </source>
</evidence>
<sequence>MNKIFTLLLLAASGVSYANYSNQYNNNTYNNIQYGNTTFHQDPRYMYNYRLGNSGPYTYNYNVEDMNDSGAYGDCTMTGKYGDCTIINENGDEVYADAEWIRNGVMIVTDEDGNEYEMEAQ</sequence>
<reference evidence="2" key="1">
    <citation type="submission" date="2004-02" db="EMBL/GenBank/DDBJ databases">
        <title>Identification of a fibronectin binding protein from Actinobacillus actinomycetemcomitans.</title>
        <authorList>
            <person name="Sharp L.J."/>
            <person name="Nair S.P."/>
            <person name="Ward J."/>
            <person name="Williams R.J."/>
            <person name="Henderson B."/>
        </authorList>
    </citation>
    <scope>NUCLEOTIDE SEQUENCE</scope>
    <source>
        <strain evidence="2">HK1651</strain>
    </source>
</reference>
<evidence type="ECO:0000313" key="2">
    <source>
        <dbReference type="EMBL" id="AAS66761.1"/>
    </source>
</evidence>
<accession>Q6Q4F2</accession>
<proteinExistence type="predicted"/>